<dbReference type="GO" id="GO:0016094">
    <property type="term" value="P:polyprenol biosynthetic process"/>
    <property type="evidence" value="ECO:0007669"/>
    <property type="project" value="TreeGrafter"/>
</dbReference>
<comment type="cofactor">
    <cofactor evidence="2">
        <name>Mg(2+)</name>
        <dbReference type="ChEBI" id="CHEBI:18420"/>
    </cofactor>
    <text evidence="2">Binds 2 magnesium ions per subunit.</text>
</comment>
<accession>A0A2H3NXG8</accession>
<feature type="binding site" evidence="2">
    <location>
        <position position="223"/>
    </location>
    <ligand>
        <name>Mg(2+)</name>
        <dbReference type="ChEBI" id="CHEBI:18420"/>
    </ligand>
</feature>
<comment type="subunit">
    <text evidence="2">Homodimer.</text>
</comment>
<feature type="active site" evidence="2">
    <location>
        <position position="36"/>
    </location>
</feature>
<feature type="binding site" evidence="2">
    <location>
        <begin position="81"/>
        <end position="83"/>
    </location>
    <ligand>
        <name>substrate</name>
    </ligand>
</feature>
<dbReference type="Pfam" id="PF01255">
    <property type="entry name" value="Prenyltransf"/>
    <property type="match status" value="1"/>
</dbReference>
<dbReference type="AlphaFoldDB" id="A0A2H3NXG8"/>
<keyword evidence="2" id="KW-0479">Metal-binding</keyword>
<protein>
    <recommendedName>
        <fullName evidence="2">Isoprenyl transferase</fullName>
        <ecNumber evidence="2">2.5.1.-</ecNumber>
    </recommendedName>
</protein>
<comment type="similarity">
    <text evidence="2">Belongs to the UPP synthase family.</text>
</comment>
<evidence type="ECO:0000256" key="1">
    <source>
        <dbReference type="ARBA" id="ARBA00022679"/>
    </source>
</evidence>
<reference evidence="3 4" key="1">
    <citation type="submission" date="2017-10" db="EMBL/GenBank/DDBJ databases">
        <title>Draft genome of Longimonas halophila.</title>
        <authorList>
            <person name="Goh K.M."/>
            <person name="Shamsir M.S."/>
            <person name="Lim S.W."/>
        </authorList>
    </citation>
    <scope>NUCLEOTIDE SEQUENCE [LARGE SCALE GENOMIC DNA]</scope>
    <source>
        <strain evidence="3 4">KCTC 42399</strain>
    </source>
</reference>
<dbReference type="PANTHER" id="PTHR10291">
    <property type="entry name" value="DEHYDRODOLICHYL DIPHOSPHATE SYNTHASE FAMILY MEMBER"/>
    <property type="match status" value="1"/>
</dbReference>
<feature type="binding site" evidence="2">
    <location>
        <position position="41"/>
    </location>
    <ligand>
        <name>substrate</name>
    </ligand>
</feature>
<dbReference type="Gene3D" id="3.40.1180.10">
    <property type="entry name" value="Decaprenyl diphosphate synthase-like"/>
    <property type="match status" value="1"/>
</dbReference>
<feature type="binding site" evidence="2">
    <location>
        <begin position="210"/>
        <end position="212"/>
    </location>
    <ligand>
        <name>substrate</name>
    </ligand>
</feature>
<keyword evidence="1 2" id="KW-0808">Transferase</keyword>
<dbReference type="CDD" id="cd00475">
    <property type="entry name" value="Cis_IPPS"/>
    <property type="match status" value="1"/>
</dbReference>
<feature type="binding site" evidence="2">
    <location>
        <position position="85"/>
    </location>
    <ligand>
        <name>substrate</name>
    </ligand>
</feature>
<feature type="active site" description="Proton acceptor" evidence="2">
    <location>
        <position position="84"/>
    </location>
</feature>
<feature type="binding site" evidence="2">
    <location>
        <position position="36"/>
    </location>
    <ligand>
        <name>Mg(2+)</name>
        <dbReference type="ChEBI" id="CHEBI:18420"/>
    </ligand>
</feature>
<keyword evidence="4" id="KW-1185">Reference proteome</keyword>
<dbReference type="HAMAP" id="MF_01139">
    <property type="entry name" value="ISPT"/>
    <property type="match status" value="1"/>
</dbReference>
<feature type="binding site" evidence="2">
    <location>
        <position position="87"/>
    </location>
    <ligand>
        <name>substrate</name>
    </ligand>
</feature>
<dbReference type="InterPro" id="IPR018520">
    <property type="entry name" value="UPP_synth-like_CS"/>
</dbReference>
<feature type="binding site" evidence="2">
    <location>
        <position position="49"/>
    </location>
    <ligand>
        <name>substrate</name>
    </ligand>
</feature>
<dbReference type="GO" id="GO:0000287">
    <property type="term" value="F:magnesium ion binding"/>
    <property type="evidence" value="ECO:0007669"/>
    <property type="project" value="UniProtKB-UniRule"/>
</dbReference>
<comment type="caution">
    <text evidence="3">The sequence shown here is derived from an EMBL/GenBank/DDBJ whole genome shotgun (WGS) entry which is preliminary data.</text>
</comment>
<dbReference type="NCBIfam" id="NF011405">
    <property type="entry name" value="PRK14830.1"/>
    <property type="match status" value="1"/>
</dbReference>
<evidence type="ECO:0000313" key="3">
    <source>
        <dbReference type="EMBL" id="PEN06817.1"/>
    </source>
</evidence>
<evidence type="ECO:0000313" key="4">
    <source>
        <dbReference type="Proteomes" id="UP000221024"/>
    </source>
</evidence>
<proteinExistence type="inferred from homology"/>
<dbReference type="EC" id="2.5.1.-" evidence="2"/>
<feature type="binding site" evidence="2">
    <location>
        <position position="53"/>
    </location>
    <ligand>
        <name>substrate</name>
    </ligand>
</feature>
<dbReference type="NCBIfam" id="TIGR00055">
    <property type="entry name" value="uppS"/>
    <property type="match status" value="1"/>
</dbReference>
<dbReference type="GO" id="GO:0045547">
    <property type="term" value="F:ditrans,polycis-polyprenyl diphosphate synthase [(2E,6E)-farnesyl diphosphate specific] activity"/>
    <property type="evidence" value="ECO:0007669"/>
    <property type="project" value="TreeGrafter"/>
</dbReference>
<dbReference type="SUPFAM" id="SSF64005">
    <property type="entry name" value="Undecaprenyl diphosphate synthase"/>
    <property type="match status" value="1"/>
</dbReference>
<dbReference type="InterPro" id="IPR036424">
    <property type="entry name" value="UPP_synth-like_sf"/>
</dbReference>
<dbReference type="EMBL" id="PDEP01000007">
    <property type="protein sequence ID" value="PEN06817.1"/>
    <property type="molecule type" value="Genomic_DNA"/>
</dbReference>
<feature type="binding site" evidence="2">
    <location>
        <begin position="37"/>
        <end position="40"/>
    </location>
    <ligand>
        <name>substrate</name>
    </ligand>
</feature>
<feature type="binding site" evidence="2">
    <location>
        <position position="204"/>
    </location>
    <ligand>
        <name>substrate</name>
    </ligand>
</feature>
<gene>
    <name evidence="3" type="ORF">CRI93_08795</name>
</gene>
<organism evidence="3 4">
    <name type="scientific">Longimonas halophila</name>
    <dbReference type="NCBI Taxonomy" id="1469170"/>
    <lineage>
        <taxon>Bacteria</taxon>
        <taxon>Pseudomonadati</taxon>
        <taxon>Rhodothermota</taxon>
        <taxon>Rhodothermia</taxon>
        <taxon>Rhodothermales</taxon>
        <taxon>Salisaetaceae</taxon>
        <taxon>Longimonas</taxon>
    </lineage>
</organism>
<evidence type="ECO:0000256" key="2">
    <source>
        <dbReference type="HAMAP-Rule" id="MF_01139"/>
    </source>
</evidence>
<dbReference type="InterPro" id="IPR001441">
    <property type="entry name" value="UPP_synth-like"/>
</dbReference>
<dbReference type="PANTHER" id="PTHR10291:SF0">
    <property type="entry name" value="DEHYDRODOLICHYL DIPHOSPHATE SYNTHASE 2"/>
    <property type="match status" value="1"/>
</dbReference>
<dbReference type="OrthoDB" id="4191603at2"/>
<dbReference type="FunFam" id="3.40.1180.10:FF:000001">
    <property type="entry name" value="(2E,6E)-farnesyl-diphosphate-specific ditrans,polycis-undecaprenyl-diphosphate synthase"/>
    <property type="match status" value="1"/>
</dbReference>
<sequence length="268" mass="30666">MLSIHHPPANVDNDAELQELLHKRGEVPQHVAAIMDGNGRWAQQRSQVRYAGHYEGVESVRDIVEACSQLDIQYLTLYTFSTENWERPAIEVKAIMRLMAHAVRKERPNLMENNVRMKTIGDLSQLPKRCQREIQKTVRKTASNTGLTLVLALSYSGRWDMTEAARQLATMVANGVLDPEDVDESIVSGLLDTGSIPDPDLLIRTGGEYRLSNFMLWQSAYSELYITDCYWPDFRREQLYEAIRSYQDRDRRFGQVPVNGHTTYASDT</sequence>
<comment type="function">
    <text evidence="2">Catalyzes the condensation of isopentenyl diphosphate (IPP) with allylic pyrophosphates generating different type of terpenoids.</text>
</comment>
<keyword evidence="2" id="KW-0460">Magnesium</keyword>
<dbReference type="Proteomes" id="UP000221024">
    <property type="component" value="Unassembled WGS sequence"/>
</dbReference>
<name>A0A2H3NXG8_9BACT</name>
<dbReference type="PROSITE" id="PS01066">
    <property type="entry name" value="UPP_SYNTHASE"/>
    <property type="match status" value="1"/>
</dbReference>